<protein>
    <submittedName>
        <fullName evidence="1">Uncharacterized protein</fullName>
    </submittedName>
</protein>
<sequence>MKFEGYIAVIDTLQHDRLSGCYTDGSEGTIARQGEQAKVLMATHGRFKGGNESDGSKGEIASMGDTVEAHYCISPTSSTRFGVVKVKLFSAESALPRVIGAETMAAIIGTGVAAMVDNIQSFFMGDSGGGTLRSKERSIGLLRRGTKESVHWGLLLSSLGQWQAQTYQDEVK</sequence>
<keyword evidence="2" id="KW-1185">Reference proteome</keyword>
<dbReference type="EMBL" id="JASCZI010151321">
    <property type="protein sequence ID" value="MED6172012.1"/>
    <property type="molecule type" value="Genomic_DNA"/>
</dbReference>
<accession>A0ABU6VET7</accession>
<proteinExistence type="predicted"/>
<name>A0ABU6VET7_9FABA</name>
<organism evidence="1 2">
    <name type="scientific">Stylosanthes scabra</name>
    <dbReference type="NCBI Taxonomy" id="79078"/>
    <lineage>
        <taxon>Eukaryota</taxon>
        <taxon>Viridiplantae</taxon>
        <taxon>Streptophyta</taxon>
        <taxon>Embryophyta</taxon>
        <taxon>Tracheophyta</taxon>
        <taxon>Spermatophyta</taxon>
        <taxon>Magnoliopsida</taxon>
        <taxon>eudicotyledons</taxon>
        <taxon>Gunneridae</taxon>
        <taxon>Pentapetalae</taxon>
        <taxon>rosids</taxon>
        <taxon>fabids</taxon>
        <taxon>Fabales</taxon>
        <taxon>Fabaceae</taxon>
        <taxon>Papilionoideae</taxon>
        <taxon>50 kb inversion clade</taxon>
        <taxon>dalbergioids sensu lato</taxon>
        <taxon>Dalbergieae</taxon>
        <taxon>Pterocarpus clade</taxon>
        <taxon>Stylosanthes</taxon>
    </lineage>
</organism>
<evidence type="ECO:0000313" key="2">
    <source>
        <dbReference type="Proteomes" id="UP001341840"/>
    </source>
</evidence>
<reference evidence="1 2" key="1">
    <citation type="journal article" date="2023" name="Plants (Basel)">
        <title>Bridging the Gap: Combining Genomics and Transcriptomics Approaches to Understand Stylosanthes scabra, an Orphan Legume from the Brazilian Caatinga.</title>
        <authorList>
            <person name="Ferreira-Neto J.R.C."/>
            <person name="da Silva M.D."/>
            <person name="Binneck E."/>
            <person name="de Melo N.F."/>
            <person name="da Silva R.H."/>
            <person name="de Melo A.L.T.M."/>
            <person name="Pandolfi V."/>
            <person name="Bustamante F.O."/>
            <person name="Brasileiro-Vidal A.C."/>
            <person name="Benko-Iseppon A.M."/>
        </authorList>
    </citation>
    <scope>NUCLEOTIDE SEQUENCE [LARGE SCALE GENOMIC DNA]</scope>
    <source>
        <tissue evidence="1">Leaves</tissue>
    </source>
</reference>
<evidence type="ECO:0000313" key="1">
    <source>
        <dbReference type="EMBL" id="MED6172012.1"/>
    </source>
</evidence>
<dbReference type="Proteomes" id="UP001341840">
    <property type="component" value="Unassembled WGS sequence"/>
</dbReference>
<comment type="caution">
    <text evidence="1">The sequence shown here is derived from an EMBL/GenBank/DDBJ whole genome shotgun (WGS) entry which is preliminary data.</text>
</comment>
<gene>
    <name evidence="1" type="ORF">PIB30_046168</name>
</gene>